<evidence type="ECO:0000256" key="1">
    <source>
        <dbReference type="ARBA" id="ARBA00004651"/>
    </source>
</evidence>
<evidence type="ECO:0000256" key="7">
    <source>
        <dbReference type="SAM" id="Phobius"/>
    </source>
</evidence>
<evidence type="ECO:0000259" key="9">
    <source>
        <dbReference type="Pfam" id="PF13515"/>
    </source>
</evidence>
<keyword evidence="3 7" id="KW-0812">Transmembrane</keyword>
<dbReference type="AlphaFoldDB" id="A0A4R5CWW8"/>
<feature type="domain" description="Integral membrane bound transporter" evidence="9">
    <location>
        <begin position="407"/>
        <end position="529"/>
    </location>
</feature>
<reference evidence="10 11" key="1">
    <citation type="submission" date="2019-03" db="EMBL/GenBank/DDBJ databases">
        <title>Flavobacterium TSA-D2 sp. nov., isolated from arctic soil.</title>
        <authorList>
            <person name="Chaudhary D.K."/>
        </authorList>
    </citation>
    <scope>NUCLEOTIDE SEQUENCE [LARGE SCALE GENOMIC DNA]</scope>
    <source>
        <strain evidence="10 11">TSA-D2</strain>
    </source>
</reference>
<dbReference type="EMBL" id="SMFO01000011">
    <property type="protein sequence ID" value="TDE02405.1"/>
    <property type="molecule type" value="Genomic_DNA"/>
</dbReference>
<evidence type="ECO:0000259" key="8">
    <source>
        <dbReference type="Pfam" id="PF12805"/>
    </source>
</evidence>
<dbReference type="RefSeq" id="WP_132112296.1">
    <property type="nucleotide sequence ID" value="NZ_SMFO01000011.1"/>
</dbReference>
<feature type="transmembrane region" description="Helical" evidence="7">
    <location>
        <begin position="89"/>
        <end position="107"/>
    </location>
</feature>
<feature type="transmembrane region" description="Helical" evidence="7">
    <location>
        <begin position="517"/>
        <end position="535"/>
    </location>
</feature>
<accession>A0A4R5CWW8</accession>
<evidence type="ECO:0000256" key="2">
    <source>
        <dbReference type="ARBA" id="ARBA00022475"/>
    </source>
</evidence>
<organism evidence="10 11">
    <name type="scientific">Flavobacterium hiemivividum</name>
    <dbReference type="NCBI Taxonomy" id="2541734"/>
    <lineage>
        <taxon>Bacteria</taxon>
        <taxon>Pseudomonadati</taxon>
        <taxon>Bacteroidota</taxon>
        <taxon>Flavobacteriia</taxon>
        <taxon>Flavobacteriales</taxon>
        <taxon>Flavobacteriaceae</taxon>
        <taxon>Flavobacterium</taxon>
    </lineage>
</organism>
<dbReference type="PANTHER" id="PTHR30509:SF8">
    <property type="entry name" value="INNER MEMBRANE PROTEIN YCCS"/>
    <property type="match status" value="1"/>
</dbReference>
<feature type="transmembrane region" description="Helical" evidence="7">
    <location>
        <begin position="449"/>
        <end position="480"/>
    </location>
</feature>
<comment type="similarity">
    <text evidence="6">Belongs to the YccS/YhfK family.</text>
</comment>
<keyword evidence="5 7" id="KW-0472">Membrane</keyword>
<protein>
    <submittedName>
        <fullName evidence="10">FUSC family protein</fullName>
    </submittedName>
</protein>
<evidence type="ECO:0000256" key="4">
    <source>
        <dbReference type="ARBA" id="ARBA00022989"/>
    </source>
</evidence>
<dbReference type="InterPro" id="IPR030934">
    <property type="entry name" value="Intein_C"/>
</dbReference>
<dbReference type="InterPro" id="IPR032692">
    <property type="entry name" value="YccS_N"/>
</dbReference>
<dbReference type="PROSITE" id="PS50818">
    <property type="entry name" value="INTEIN_C_TER"/>
    <property type="match status" value="1"/>
</dbReference>
<gene>
    <name evidence="10" type="ORF">E0F98_13355</name>
</gene>
<dbReference type="InterPro" id="IPR049453">
    <property type="entry name" value="Memb_transporter_dom"/>
</dbReference>
<evidence type="ECO:0000313" key="10">
    <source>
        <dbReference type="EMBL" id="TDE02405.1"/>
    </source>
</evidence>
<feature type="transmembrane region" description="Helical" evidence="7">
    <location>
        <begin position="63"/>
        <end position="83"/>
    </location>
</feature>
<feature type="transmembrane region" description="Helical" evidence="7">
    <location>
        <begin position="397"/>
        <end position="414"/>
    </location>
</feature>
<sequence length="742" mass="84369">MIPKIKRFADSTHFTNALKITIAAVIPVLLFSHLGNFTIGFAIALGTILVYPSDIPSNLKHKIIGILVTAFIVSSVNLLINLLHPYSWIFYPFLAVLLFFLSMISVYGQRGTMVSFSAIITIPLAFAHLQTGWDRIEYAGLILLGGLFYLLVSIIFFHIKPHRYGELQIVECIKLTSKYLKLRGDLWEVNSDRKAITEKQLHLQVELNAIHENIRQILIDNRTNSGSSNQNRKMLLVFISLVEIMELAIATSFDYNKLHQKFNNHPRVLKTYQKLANNLAKSLNDLSKSIEYGEKYVSQHNLIVDLNDLELAIENYESDLGKSAASEGVLMLSNMLLYAEKQVEKIKTLERAFTGIVNLQDLKGRDKDLEKFITPQYYPISTLIENLSFSSTVFRHSLRLTITILIGFLIGNILPFQNTYWIVLTIIVIMRQGYGLTKERTFQRIIGTIAGGFIAFGILFLVHDSTIIGTLAIIAMLLGFSFTPTNYKVGATFVTVYVIFLYGILTPNIQDVIQYRILDTLVGAVVAFLANYFLWPSWEFVKIPVYLENSIEANKNYLKQISLFYNTKGEVSTPYRLARKHAFIEVGNLMASFQRMLQEPKSKQTKLTKVYDLTVLNHSLLSSAASLGTYIQSHKTTAASEAFNVVVDKVIENLEDAITLLKEEKLTPKLDTVKDDLSKRFIELNKIRTKELKEENDNDEDAFQLKMQEAQLVIEQLIWLTNLSENIVKTTRSLIKTENELQ</sequence>
<comment type="caution">
    <text evidence="10">The sequence shown here is derived from an EMBL/GenBank/DDBJ whole genome shotgun (WGS) entry which is preliminary data.</text>
</comment>
<dbReference type="Proteomes" id="UP000294597">
    <property type="component" value="Unassembled WGS sequence"/>
</dbReference>
<feature type="transmembrane region" description="Helical" evidence="7">
    <location>
        <begin position="114"/>
        <end position="133"/>
    </location>
</feature>
<comment type="subcellular location">
    <subcellularLocation>
        <location evidence="1">Cell membrane</location>
        <topology evidence="1">Multi-pass membrane protein</topology>
    </subcellularLocation>
</comment>
<evidence type="ECO:0000313" key="11">
    <source>
        <dbReference type="Proteomes" id="UP000294597"/>
    </source>
</evidence>
<evidence type="ECO:0000256" key="3">
    <source>
        <dbReference type="ARBA" id="ARBA00022692"/>
    </source>
</evidence>
<feature type="transmembrane region" description="Helical" evidence="7">
    <location>
        <begin position="20"/>
        <end position="51"/>
    </location>
</feature>
<keyword evidence="2" id="KW-1003">Cell membrane</keyword>
<feature type="transmembrane region" description="Helical" evidence="7">
    <location>
        <begin position="139"/>
        <end position="159"/>
    </location>
</feature>
<dbReference type="Pfam" id="PF12805">
    <property type="entry name" value="FUSC-like"/>
    <property type="match status" value="1"/>
</dbReference>
<dbReference type="GO" id="GO:0005886">
    <property type="term" value="C:plasma membrane"/>
    <property type="evidence" value="ECO:0007669"/>
    <property type="project" value="UniProtKB-SubCell"/>
</dbReference>
<keyword evidence="4 7" id="KW-1133">Transmembrane helix</keyword>
<feature type="transmembrane region" description="Helical" evidence="7">
    <location>
        <begin position="486"/>
        <end position="505"/>
    </location>
</feature>
<dbReference type="PANTHER" id="PTHR30509">
    <property type="entry name" value="P-HYDROXYBENZOIC ACID EFFLUX PUMP SUBUNIT-RELATED"/>
    <property type="match status" value="1"/>
</dbReference>
<evidence type="ECO:0000256" key="6">
    <source>
        <dbReference type="ARBA" id="ARBA00043993"/>
    </source>
</evidence>
<evidence type="ECO:0000256" key="5">
    <source>
        <dbReference type="ARBA" id="ARBA00023136"/>
    </source>
</evidence>
<proteinExistence type="inferred from homology"/>
<name>A0A4R5CWW8_9FLAO</name>
<keyword evidence="11" id="KW-1185">Reference proteome</keyword>
<feature type="domain" description="Integral membrane protein YccS N-terminal" evidence="8">
    <location>
        <begin position="66"/>
        <end position="321"/>
    </location>
</feature>
<dbReference type="Pfam" id="PF13515">
    <property type="entry name" value="FUSC_2"/>
    <property type="match status" value="1"/>
</dbReference>